<reference evidence="4" key="1">
    <citation type="submission" date="2018-08" db="EMBL/GenBank/DDBJ databases">
        <title>Mucilaginibacter sp. MYSH2.</title>
        <authorList>
            <person name="Seo T."/>
        </authorList>
    </citation>
    <scope>NUCLEOTIDE SEQUENCE [LARGE SCALE GENOMIC DNA]</scope>
    <source>
        <strain evidence="4">KIRAN</strain>
    </source>
</reference>
<evidence type="ECO:0000256" key="1">
    <source>
        <dbReference type="SAM" id="SignalP"/>
    </source>
</evidence>
<dbReference type="EMBL" id="QWGE01000003">
    <property type="protein sequence ID" value="RIJ37829.1"/>
    <property type="molecule type" value="Genomic_DNA"/>
</dbReference>
<feature type="domain" description="Secretion system C-terminal sorting" evidence="2">
    <location>
        <begin position="404"/>
        <end position="478"/>
    </location>
</feature>
<evidence type="ECO:0000259" key="2">
    <source>
        <dbReference type="Pfam" id="PF18962"/>
    </source>
</evidence>
<dbReference type="NCBIfam" id="TIGR04183">
    <property type="entry name" value="Por_Secre_tail"/>
    <property type="match status" value="1"/>
</dbReference>
<accession>A0A399S5E0</accession>
<evidence type="ECO:0000313" key="4">
    <source>
        <dbReference type="Proteomes" id="UP000266005"/>
    </source>
</evidence>
<evidence type="ECO:0000313" key="3">
    <source>
        <dbReference type="EMBL" id="RIJ37829.1"/>
    </source>
</evidence>
<keyword evidence="1" id="KW-0732">Signal</keyword>
<keyword evidence="4" id="KW-1185">Reference proteome</keyword>
<dbReference type="Proteomes" id="UP000266005">
    <property type="component" value="Unassembled WGS sequence"/>
</dbReference>
<dbReference type="InterPro" id="IPR013783">
    <property type="entry name" value="Ig-like_fold"/>
</dbReference>
<dbReference type="Pfam" id="PF18962">
    <property type="entry name" value="Por_Secre_tail"/>
    <property type="match status" value="1"/>
</dbReference>
<comment type="caution">
    <text evidence="3">The sequence shown here is derived from an EMBL/GenBank/DDBJ whole genome shotgun (WGS) entry which is preliminary data.</text>
</comment>
<gene>
    <name evidence="3" type="ORF">D1627_12110</name>
</gene>
<name>A0A399S5E0_9BACT</name>
<dbReference type="Gene3D" id="2.60.40.10">
    <property type="entry name" value="Immunoglobulins"/>
    <property type="match status" value="1"/>
</dbReference>
<feature type="signal peptide" evidence="1">
    <location>
        <begin position="1"/>
        <end position="28"/>
    </location>
</feature>
<proteinExistence type="predicted"/>
<organism evidence="3 4">
    <name type="scientific">Pontibacter oryzae</name>
    <dbReference type="NCBI Taxonomy" id="2304593"/>
    <lineage>
        <taxon>Bacteria</taxon>
        <taxon>Pseudomonadati</taxon>
        <taxon>Bacteroidota</taxon>
        <taxon>Cytophagia</taxon>
        <taxon>Cytophagales</taxon>
        <taxon>Hymenobacteraceae</taxon>
        <taxon>Pontibacter</taxon>
    </lineage>
</organism>
<dbReference type="InterPro" id="IPR026444">
    <property type="entry name" value="Secre_tail"/>
</dbReference>
<dbReference type="AlphaFoldDB" id="A0A399S5E0"/>
<feature type="chain" id="PRO_5017335869" evidence="1">
    <location>
        <begin position="29"/>
        <end position="479"/>
    </location>
</feature>
<protein>
    <submittedName>
        <fullName evidence="3">T9SS C-terminal target domain-containing protein</fullName>
    </submittedName>
</protein>
<sequence length="479" mass="51633">MMIAAPFLSKMRRFTIVALVLTGFQAQAQSAREVSEVITDFGGLWKSAKGSLNSIKPDNSHNLLAFTYKGKTFSTGANDDKLTKNGVAFTKGYYVGYFFSNEAVTATSNTKIALGASYDGVANGASNPAPTNSISKYLSDGLNGLDLGTGVANMPKGDLVYDAKNILPAAIGDDVPDILVTQIADPSNSVDSYEFLDKDGNLVGGRVNIAFTNISTVGKWTADFYEASKTPMALGAGYTKTERDLRLWAADFADFGLTKDNISQVRTFVIHLNGNSDLAFVAYNANAFYEQSPYGDIVPLPVTLTSFTAKQLQEQVQLSWSTASEKNSSHFEIMASTDGRQFATIGKVNAAGNSNVSLVYTFKYTPATSEVTYYRLKQVDLDDTFEYSKIIAVTLQERAAENLVYPNPVSGSASEVILQHAATGGNIEVWNLAGEKMLALKAEPGTVRTILPVQNLPKGIYLIVCQANGSRESTKLVIQ</sequence>